<dbReference type="InterPro" id="IPR019821">
    <property type="entry name" value="Kinesin_motor_CS"/>
</dbReference>
<dbReference type="FunFam" id="3.40.850.10:FF:000141">
    <property type="entry name" value="Kinesin-like protein KIN-6"/>
    <property type="match status" value="1"/>
</dbReference>
<dbReference type="AlphaFoldDB" id="A0A445K3J9"/>
<dbReference type="SMART" id="SM00129">
    <property type="entry name" value="KISc"/>
    <property type="match status" value="1"/>
</dbReference>
<dbReference type="Proteomes" id="UP000289340">
    <property type="component" value="Chromosome 6"/>
</dbReference>
<feature type="compositionally biased region" description="Basic and acidic residues" evidence="7">
    <location>
        <begin position="888"/>
        <end position="898"/>
    </location>
</feature>
<reference evidence="9 10" key="1">
    <citation type="submission" date="2018-09" db="EMBL/GenBank/DDBJ databases">
        <title>A high-quality reference genome of wild soybean provides a powerful tool to mine soybean genomes.</title>
        <authorList>
            <person name="Xie M."/>
            <person name="Chung C.Y.L."/>
            <person name="Li M.-W."/>
            <person name="Wong F.-L."/>
            <person name="Chan T.-F."/>
            <person name="Lam H.-M."/>
        </authorList>
    </citation>
    <scope>NUCLEOTIDE SEQUENCE [LARGE SCALE GENOMIC DNA]</scope>
    <source>
        <strain evidence="10">cv. W05</strain>
        <tissue evidence="9">Hypocotyl of etiolated seedlings</tissue>
    </source>
</reference>
<keyword evidence="4 5" id="KW-0505">Motor protein</keyword>
<dbReference type="GO" id="GO:0005874">
    <property type="term" value="C:microtubule"/>
    <property type="evidence" value="ECO:0007669"/>
    <property type="project" value="UniProtKB-KW"/>
</dbReference>
<dbReference type="GO" id="GO:0005871">
    <property type="term" value="C:kinesin complex"/>
    <property type="evidence" value="ECO:0007669"/>
    <property type="project" value="TreeGrafter"/>
</dbReference>
<evidence type="ECO:0000259" key="8">
    <source>
        <dbReference type="PROSITE" id="PS50067"/>
    </source>
</evidence>
<name>A0A445K3J9_GLYSO</name>
<dbReference type="InterPro" id="IPR001752">
    <property type="entry name" value="Kinesin_motor_dom"/>
</dbReference>
<dbReference type="PANTHER" id="PTHR24115">
    <property type="entry name" value="KINESIN-RELATED"/>
    <property type="match status" value="1"/>
</dbReference>
<dbReference type="PROSITE" id="PS00411">
    <property type="entry name" value="KINESIN_MOTOR_1"/>
    <property type="match status" value="1"/>
</dbReference>
<gene>
    <name evidence="9" type="ORF">D0Y65_013521</name>
</gene>
<dbReference type="Gene3D" id="3.40.850.10">
    <property type="entry name" value="Kinesin motor domain"/>
    <property type="match status" value="1"/>
</dbReference>
<comment type="caution">
    <text evidence="9">The sequence shown here is derived from an EMBL/GenBank/DDBJ whole genome shotgun (WGS) entry which is preliminary data.</text>
</comment>
<evidence type="ECO:0000256" key="1">
    <source>
        <dbReference type="ARBA" id="ARBA00022701"/>
    </source>
</evidence>
<dbReference type="InterPro" id="IPR036961">
    <property type="entry name" value="Kinesin_motor_dom_sf"/>
</dbReference>
<keyword evidence="2 5" id="KW-0547">Nucleotide-binding</keyword>
<feature type="region of interest" description="Disordered" evidence="7">
    <location>
        <begin position="802"/>
        <end position="823"/>
    </location>
</feature>
<feature type="region of interest" description="Disordered" evidence="7">
    <location>
        <begin position="926"/>
        <end position="951"/>
    </location>
</feature>
<dbReference type="PANTHER" id="PTHR24115:SF1008">
    <property type="entry name" value="KINESIN-LIKE PROTEIN SUBITO"/>
    <property type="match status" value="1"/>
</dbReference>
<organism evidence="9 10">
    <name type="scientific">Glycine soja</name>
    <name type="common">Wild soybean</name>
    <dbReference type="NCBI Taxonomy" id="3848"/>
    <lineage>
        <taxon>Eukaryota</taxon>
        <taxon>Viridiplantae</taxon>
        <taxon>Streptophyta</taxon>
        <taxon>Embryophyta</taxon>
        <taxon>Tracheophyta</taxon>
        <taxon>Spermatophyta</taxon>
        <taxon>Magnoliopsida</taxon>
        <taxon>eudicotyledons</taxon>
        <taxon>Gunneridae</taxon>
        <taxon>Pentapetalae</taxon>
        <taxon>rosids</taxon>
        <taxon>fabids</taxon>
        <taxon>Fabales</taxon>
        <taxon>Fabaceae</taxon>
        <taxon>Papilionoideae</taxon>
        <taxon>50 kb inversion clade</taxon>
        <taxon>NPAAA clade</taxon>
        <taxon>indigoferoid/millettioid clade</taxon>
        <taxon>Phaseoleae</taxon>
        <taxon>Glycine</taxon>
        <taxon>Glycine subgen. Soja</taxon>
    </lineage>
</organism>
<keyword evidence="10" id="KW-1185">Reference proteome</keyword>
<feature type="region of interest" description="Disordered" evidence="7">
    <location>
        <begin position="868"/>
        <end position="911"/>
    </location>
</feature>
<evidence type="ECO:0000256" key="2">
    <source>
        <dbReference type="ARBA" id="ARBA00022741"/>
    </source>
</evidence>
<dbReference type="Pfam" id="PF00225">
    <property type="entry name" value="Kinesin"/>
    <property type="match status" value="1"/>
</dbReference>
<dbReference type="GO" id="GO:0005634">
    <property type="term" value="C:nucleus"/>
    <property type="evidence" value="ECO:0007669"/>
    <property type="project" value="TreeGrafter"/>
</dbReference>
<dbReference type="GO" id="GO:0008017">
    <property type="term" value="F:microtubule binding"/>
    <property type="evidence" value="ECO:0007669"/>
    <property type="project" value="InterPro"/>
</dbReference>
<dbReference type="GO" id="GO:0016887">
    <property type="term" value="F:ATP hydrolysis activity"/>
    <property type="evidence" value="ECO:0007669"/>
    <property type="project" value="TreeGrafter"/>
</dbReference>
<protein>
    <recommendedName>
        <fullName evidence="6">Kinesin-like protein</fullName>
    </recommendedName>
</protein>
<feature type="region of interest" description="Disordered" evidence="7">
    <location>
        <begin position="80"/>
        <end position="114"/>
    </location>
</feature>
<dbReference type="EMBL" id="QZWG01000006">
    <property type="protein sequence ID" value="RZC05400.1"/>
    <property type="molecule type" value="Genomic_DNA"/>
</dbReference>
<evidence type="ECO:0000313" key="9">
    <source>
        <dbReference type="EMBL" id="RZC05400.1"/>
    </source>
</evidence>
<dbReference type="GO" id="GO:0005524">
    <property type="term" value="F:ATP binding"/>
    <property type="evidence" value="ECO:0007669"/>
    <property type="project" value="UniProtKB-UniRule"/>
</dbReference>
<dbReference type="SUPFAM" id="SSF52540">
    <property type="entry name" value="P-loop containing nucleoside triphosphate hydrolases"/>
    <property type="match status" value="1"/>
</dbReference>
<feature type="compositionally biased region" description="Basic and acidic residues" evidence="7">
    <location>
        <begin position="700"/>
        <end position="709"/>
    </location>
</feature>
<feature type="compositionally biased region" description="Polar residues" evidence="7">
    <location>
        <begin position="668"/>
        <end position="685"/>
    </location>
</feature>
<evidence type="ECO:0000313" key="10">
    <source>
        <dbReference type="Proteomes" id="UP000289340"/>
    </source>
</evidence>
<proteinExistence type="inferred from homology"/>
<evidence type="ECO:0000256" key="7">
    <source>
        <dbReference type="SAM" id="MobiDB-lite"/>
    </source>
</evidence>
<feature type="compositionally biased region" description="Polar residues" evidence="7">
    <location>
        <begin position="729"/>
        <end position="746"/>
    </location>
</feature>
<feature type="binding site" evidence="5">
    <location>
        <begin position="187"/>
        <end position="194"/>
    </location>
    <ligand>
        <name>ATP</name>
        <dbReference type="ChEBI" id="CHEBI:30616"/>
    </ligand>
</feature>
<evidence type="ECO:0000256" key="5">
    <source>
        <dbReference type="PROSITE-ProRule" id="PRU00283"/>
    </source>
</evidence>
<feature type="region of interest" description="Disordered" evidence="7">
    <location>
        <begin position="661"/>
        <end position="761"/>
    </location>
</feature>
<dbReference type="GO" id="GO:0003777">
    <property type="term" value="F:microtubule motor activity"/>
    <property type="evidence" value="ECO:0007669"/>
    <property type="project" value="InterPro"/>
</dbReference>
<feature type="domain" description="Kinesin motor" evidence="8">
    <location>
        <begin position="68"/>
        <end position="432"/>
    </location>
</feature>
<comment type="similarity">
    <text evidence="5 6">Belongs to the TRAFAC class myosin-kinesin ATPase superfamily. Kinesin family.</text>
</comment>
<accession>A0A445K3J9</accession>
<dbReference type="PRINTS" id="PR00380">
    <property type="entry name" value="KINESINHEAVY"/>
</dbReference>
<evidence type="ECO:0000256" key="4">
    <source>
        <dbReference type="ARBA" id="ARBA00023175"/>
    </source>
</evidence>
<dbReference type="PROSITE" id="PS50067">
    <property type="entry name" value="KINESIN_MOTOR_2"/>
    <property type="match status" value="1"/>
</dbReference>
<evidence type="ECO:0000256" key="6">
    <source>
        <dbReference type="RuleBase" id="RU000394"/>
    </source>
</evidence>
<feature type="region of interest" description="Disordered" evidence="7">
    <location>
        <begin position="1"/>
        <end position="65"/>
    </location>
</feature>
<dbReference type="InterPro" id="IPR027417">
    <property type="entry name" value="P-loop_NTPase"/>
</dbReference>
<keyword evidence="3 5" id="KW-0067">ATP-binding</keyword>
<sequence length="968" mass="107478">MDPNTSPRCPGTITVRRNPPRRARATPQTTPQSFHLPEIAPFPNDDVLSAAQTPEIPPTPLPKPENKNLKVFLRIRPLPSSPVQAPRVRPKSAWPQNPVKKNAPPPGAKISKNKNPAACLTVNDSQSVTLSTPVSSKESKRIKSETYGGFSHVFSSDSSQFQVYERMMKPLVEEFLRGRSGMLAALGPSGSGKTHTVFGTPRDPGMVPLALRHIFEDTEPHAIQASRTFYMSIFEICSERGKAEKLFDLLSDGSEISMQQSTVKGLKEVIISNTELAESLIAQATLKRATAMTNTNSQSSRSQCIINIRDVPPKCKGVINPKSNGASLTIIDLAGAEREKRTGNQGTRLLESNFINNTLMVFGLCLRSLLEHQKNRKKPLQKHFQSSMLTRYLRDYLEGKKRMSLILTAKSGEEDYLDTSYLLRQASPYMQIKYNEVEPSNIVSKKRHYQASSIMDNTKLSPLSEHLKRMRLVTEHTDQNDEKNVEERKTVMEDASTLCKLESSSSVTFKPECDSQVQSERGHIIMQNFAKVIWNVLKQYNSKLKVAEMEIESLKESIGYEKKKYLELETHLNEFKACCTCCKRGKIKNDPEDCSSVDLDQPHNWSKRLSTVFLDSYSLETFHAQSSSEPSVGQFDEEEPILVTSCMQLDSENSDREVLSLSKPEHQSALQESFHARSSSEATLDQSDEEPTLDTSCSRLDSEKSDREISTSLSKVEGHNALEVEAGSKIQSESFNAPSLSEATLDQSDKEPTLSTSCTQLDSEKSYGEISTSLSKVVDHNALEVEAGSKIQSESFHAHSFSEATLDQSEEEPTLSTSCTQLDSEKSYGEISTSLLKAEYHNAFGVEAGSKIPNESFVSSSLTKDDILDPLSPQDVSSTKTRNLVGDSRGKIGVDSSRKPPKPKRTLVPSSSMLSRDLSTFDLCDESEKLKGNRGTRKLPAPDPKRSNGSISLLHLLQSRKSNLHRLA</sequence>
<dbReference type="InterPro" id="IPR027640">
    <property type="entry name" value="Kinesin-like_fam"/>
</dbReference>
<evidence type="ECO:0000256" key="3">
    <source>
        <dbReference type="ARBA" id="ARBA00022840"/>
    </source>
</evidence>
<dbReference type="GO" id="GO:0007018">
    <property type="term" value="P:microtubule-based movement"/>
    <property type="evidence" value="ECO:0007669"/>
    <property type="project" value="InterPro"/>
</dbReference>
<keyword evidence="1 6" id="KW-0493">Microtubule</keyword>